<feature type="region of interest" description="Disordered" evidence="1">
    <location>
        <begin position="255"/>
        <end position="284"/>
    </location>
</feature>
<feature type="region of interest" description="Disordered" evidence="1">
    <location>
        <begin position="338"/>
        <end position="364"/>
    </location>
</feature>
<organism evidence="2 3">
    <name type="scientific">Leishmania major</name>
    <dbReference type="NCBI Taxonomy" id="5664"/>
    <lineage>
        <taxon>Eukaryota</taxon>
        <taxon>Discoba</taxon>
        <taxon>Euglenozoa</taxon>
        <taxon>Kinetoplastea</taxon>
        <taxon>Metakinetoplastina</taxon>
        <taxon>Trypanosomatida</taxon>
        <taxon>Trypanosomatidae</taxon>
        <taxon>Leishmaniinae</taxon>
        <taxon>Leishmania</taxon>
    </lineage>
</organism>
<feature type="region of interest" description="Disordered" evidence="1">
    <location>
        <begin position="197"/>
        <end position="227"/>
    </location>
</feature>
<gene>
    <name evidence="2" type="ORF">LMJF_36_5850</name>
</gene>
<name>Q4Q0H5_LEIMA</name>
<keyword evidence="3" id="KW-1185">Reference proteome</keyword>
<feature type="compositionally biased region" description="Polar residues" evidence="1">
    <location>
        <begin position="54"/>
        <end position="65"/>
    </location>
</feature>
<protein>
    <recommendedName>
        <fullName evidence="4">Flagellum targeting protein kharon1</fullName>
    </recommendedName>
</protein>
<feature type="region of interest" description="Disordered" evidence="1">
    <location>
        <begin position="416"/>
        <end position="473"/>
    </location>
</feature>
<dbReference type="VEuPathDB" id="TriTrypDB:LMJFC_360076500"/>
<proteinExistence type="predicted"/>
<dbReference type="Proteomes" id="UP000000542">
    <property type="component" value="Chromosome 36"/>
</dbReference>
<evidence type="ECO:0000256" key="1">
    <source>
        <dbReference type="SAM" id="MobiDB-lite"/>
    </source>
</evidence>
<dbReference type="EMBL" id="FR796432">
    <property type="protein sequence ID" value="CAJ09560.1"/>
    <property type="molecule type" value="Genomic_DNA"/>
</dbReference>
<reference evidence="2 3" key="1">
    <citation type="journal article" date="2005" name="Science">
        <title>The genome of the kinetoplastid parasite, Leishmania major.</title>
        <authorList>
            <person name="Ivens A.C."/>
            <person name="Peacock C.S."/>
            <person name="Worthey E.A."/>
            <person name="Murphy L."/>
            <person name="Aggarwal G."/>
            <person name="Berriman M."/>
            <person name="Sisk E."/>
            <person name="Rajandream M.A."/>
            <person name="Adlem E."/>
            <person name="Aert R."/>
            <person name="Anupama A."/>
            <person name="Apostolou Z."/>
            <person name="Attipoe P."/>
            <person name="Bason N."/>
            <person name="Bauser C."/>
            <person name="Beck A."/>
            <person name="Beverley S.M."/>
            <person name="Bianchettin G."/>
            <person name="Borzym K."/>
            <person name="Bothe G."/>
            <person name="Bruschi C.V."/>
            <person name="Collins M."/>
            <person name="Cadag E."/>
            <person name="Ciarloni L."/>
            <person name="Clayton C."/>
            <person name="Coulson R.M."/>
            <person name="Cronin A."/>
            <person name="Cruz A.K."/>
            <person name="Davies R.M."/>
            <person name="De Gaudenzi J."/>
            <person name="Dobson D.E."/>
            <person name="Duesterhoeft A."/>
            <person name="Fazelina G."/>
            <person name="Fosker N."/>
            <person name="Frasch A.C."/>
            <person name="Fraser A."/>
            <person name="Fuchs M."/>
            <person name="Gabel C."/>
            <person name="Goble A."/>
            <person name="Goffeau A."/>
            <person name="Harris D."/>
            <person name="Hertz-Fowler C."/>
            <person name="Hilbert H."/>
            <person name="Horn D."/>
            <person name="Huang Y."/>
            <person name="Klages S."/>
            <person name="Knights A."/>
            <person name="Kube M."/>
            <person name="Larke N."/>
            <person name="Litvin L."/>
            <person name="Lord A."/>
            <person name="Louie T."/>
            <person name="Marra M."/>
            <person name="Masuy D."/>
            <person name="Matthews K."/>
            <person name="Michaeli S."/>
            <person name="Mottram J.C."/>
            <person name="Muller-Auer S."/>
            <person name="Munden H."/>
            <person name="Nelson S."/>
            <person name="Norbertczak H."/>
            <person name="Oliver K."/>
            <person name="O'neil S."/>
            <person name="Pentony M."/>
            <person name="Pohl T.M."/>
            <person name="Price C."/>
            <person name="Purnelle B."/>
            <person name="Quail M.A."/>
            <person name="Rabbinowitsch E."/>
            <person name="Reinhardt R."/>
            <person name="Rieger M."/>
            <person name="Rinta J."/>
            <person name="Robben J."/>
            <person name="Robertson L."/>
            <person name="Ruiz J.C."/>
            <person name="Rutter S."/>
            <person name="Saunders D."/>
            <person name="Schafer M."/>
            <person name="Schein J."/>
            <person name="Schwartz D.C."/>
            <person name="Seeger K."/>
            <person name="Seyler A."/>
            <person name="Sharp S."/>
            <person name="Shin H."/>
            <person name="Sivam D."/>
            <person name="Squares R."/>
            <person name="Squares S."/>
            <person name="Tosato V."/>
            <person name="Vogt C."/>
            <person name="Volckaert G."/>
            <person name="Wambutt R."/>
            <person name="Warren T."/>
            <person name="Wedler H."/>
            <person name="Woodward J."/>
            <person name="Zhou S."/>
            <person name="Zimmermann W."/>
            <person name="Smith D.F."/>
            <person name="Blackwell J.M."/>
            <person name="Stuart K.D."/>
            <person name="Barrell B."/>
            <person name="Myler P.J."/>
        </authorList>
    </citation>
    <scope>NUCLEOTIDE SEQUENCE [LARGE SCALE GENOMIC DNA]</scope>
    <source>
        <strain evidence="3">MHOM/IL/81/Friedlin</strain>
    </source>
</reference>
<evidence type="ECO:0000313" key="3">
    <source>
        <dbReference type="Proteomes" id="UP000000542"/>
    </source>
</evidence>
<feature type="region of interest" description="Disordered" evidence="1">
    <location>
        <begin position="487"/>
        <end position="517"/>
    </location>
</feature>
<dbReference type="eggNOG" id="ENOG502S730">
    <property type="taxonomic scope" value="Eukaryota"/>
</dbReference>
<sequence>MRVSDRITDSFPNSVTILRKNILFQASPHSSLLPLLPRLFIKTSPPHFFAVSSASAMTQETSPQRNGEPAGISSRQRARKNCSGENAARIIMGLDLASDSAQRRPNPGRQHCAPPRNNFSSPREFFSGPRHPPRMFTGIRRYPNSNRDSVGVMLTDEYFMTNGDDSSITGRIGGAQRRASLHNLMYASGDAYGAVASRGQGASRQKKPRTRGGSVNGATAPFRGRDGLANNCIVTAPEAPWRCGVKITHPQGAMEAPYFEDNDPRPPRDAPPTTGKRHVPPPHKDAKMFGQAPPLREGEDVLQSSLPPCHKASNKTNESVDVLNLHCYTADELNEKPPSFKQLGPRKCSAQELPPRKPPVIKPINTPAKQEHDVLGTGRWGLPEKEQPRGLARGLCRPPHDTANLFYGGMLPPDEKADSACLQEPVGSKGGRVSARTDRRHPIQGEPRSVSSPKKRDDPVFDDNYRPHKHMFKKNAGSPNILRYYDPTIDPTPAASPKRPIPRSNMESKLDDLNAPQVIGKGRGEFYKNSRSSIALM</sequence>
<dbReference type="AlphaFoldDB" id="Q4Q0H5"/>
<dbReference type="InParanoid" id="Q4Q0H5"/>
<accession>Q4Q0H5</accession>
<dbReference type="HOGENOM" id="CLU_507596_0_0_1"/>
<dbReference type="OMA" id="RPPHDTA"/>
<feature type="compositionally biased region" description="Basic and acidic residues" evidence="1">
    <location>
        <begin position="454"/>
        <end position="466"/>
    </location>
</feature>
<dbReference type="VEuPathDB" id="TriTrypDB:LmjF.36.5850"/>
<dbReference type="GeneID" id="5655890"/>
<evidence type="ECO:0000313" key="2">
    <source>
        <dbReference type="EMBL" id="CAJ09560.1"/>
    </source>
</evidence>
<reference evidence="2 3" key="2">
    <citation type="journal article" date="2011" name="Genome Res.">
        <title>Chromosome and gene copy number variation allow major structural change between species and strains of Leishmania.</title>
        <authorList>
            <person name="Rogers M.B."/>
            <person name="Hilley J.D."/>
            <person name="Dickens N.J."/>
            <person name="Wilkes J."/>
            <person name="Bates P.A."/>
            <person name="Depledge D.P."/>
            <person name="Harris D."/>
            <person name="Her Y."/>
            <person name="Herzyk P."/>
            <person name="Imamura H."/>
            <person name="Otto T.D."/>
            <person name="Sanders M."/>
            <person name="Seeger K."/>
            <person name="Dujardin J.C."/>
            <person name="Berriman M."/>
            <person name="Smith D.F."/>
            <person name="Hertz-Fowler C."/>
            <person name="Mottram J.C."/>
        </authorList>
    </citation>
    <scope>NUCLEOTIDE SEQUENCE [LARGE SCALE GENOMIC DNA]</scope>
    <source>
        <strain evidence="3">MHOM/IL/81/Friedlin</strain>
    </source>
</reference>
<dbReference type="RefSeq" id="XP_001687173.1">
    <property type="nucleotide sequence ID" value="XM_001687121.1"/>
</dbReference>
<dbReference type="VEuPathDB" id="TriTrypDB:LMJSD75_360071000"/>
<dbReference type="KEGG" id="lma:LMJF_36_5850"/>
<feature type="region of interest" description="Disordered" evidence="1">
    <location>
        <begin position="54"/>
        <end position="83"/>
    </location>
</feature>
<feature type="region of interest" description="Disordered" evidence="1">
    <location>
        <begin position="99"/>
        <end position="142"/>
    </location>
</feature>
<evidence type="ECO:0008006" key="4">
    <source>
        <dbReference type="Google" id="ProtNLM"/>
    </source>
</evidence>
<dbReference type="VEuPathDB" id="TriTrypDB:LMJLV39_360071000"/>